<dbReference type="InterPro" id="IPR050766">
    <property type="entry name" value="Bact_Lucif_Oxidored"/>
</dbReference>
<evidence type="ECO:0000259" key="2">
    <source>
        <dbReference type="Pfam" id="PF00296"/>
    </source>
</evidence>
<dbReference type="Pfam" id="PF00296">
    <property type="entry name" value="Bac_luciferase"/>
    <property type="match status" value="1"/>
</dbReference>
<dbReference type="FunFam" id="3.20.20.30:FF:000002">
    <property type="entry name" value="LLM class flavin-dependent oxidoreductase"/>
    <property type="match status" value="1"/>
</dbReference>
<dbReference type="Gene3D" id="3.20.20.30">
    <property type="entry name" value="Luciferase-like domain"/>
    <property type="match status" value="1"/>
</dbReference>
<dbReference type="CDD" id="cd00347">
    <property type="entry name" value="Flavin_utilizing_monoxygenases"/>
    <property type="match status" value="1"/>
</dbReference>
<gene>
    <name evidence="3" type="primary">yvbT</name>
    <name evidence="3" type="ORF">SNEC2469_LOCUS30472</name>
</gene>
<feature type="domain" description="Luciferase-like" evidence="2">
    <location>
        <begin position="7"/>
        <end position="301"/>
    </location>
</feature>
<comment type="caution">
    <text evidence="3">The sequence shown here is derived from an EMBL/GenBank/DDBJ whole genome shotgun (WGS) entry which is preliminary data.</text>
</comment>
<sequence>MAKLSVLDLSPINEGQTAGDALANSLSLAQHAEALGYHRYWVAEHHNMPGIASAATAVVIGHIAGGTQRIRVGAGGIMLPNHAPIMVAEQFGTLEALFPGRIDLGLGRAPGTDGVTAQALRRTLNSDPNKFPQDVLELREYLKDAQPNARVRAVPGEGSHVPLYILGSSLFGAQLAAILGLPFAFASHFAPAAMMQALQIYRSEFEPSETLEAPYVILGYNICAADTEAEARYLRTSGLQAFLNLRFGNPGKLPPPVEDFDSTLTAQQQQVMAQISSAASVGTADQVRQDVEAFLQQTQADELIVTSQIYDHAARLRSYEIAKQACCGL</sequence>
<keyword evidence="4" id="KW-1185">Reference proteome</keyword>
<dbReference type="PANTHER" id="PTHR30137:SF6">
    <property type="entry name" value="LUCIFERASE-LIKE MONOOXYGENASE"/>
    <property type="match status" value="1"/>
</dbReference>
<organism evidence="3 4">
    <name type="scientific">Symbiodinium necroappetens</name>
    <dbReference type="NCBI Taxonomy" id="1628268"/>
    <lineage>
        <taxon>Eukaryota</taxon>
        <taxon>Sar</taxon>
        <taxon>Alveolata</taxon>
        <taxon>Dinophyceae</taxon>
        <taxon>Suessiales</taxon>
        <taxon>Symbiodiniaceae</taxon>
        <taxon>Symbiodinium</taxon>
    </lineage>
</organism>
<dbReference type="SUPFAM" id="SSF51679">
    <property type="entry name" value="Bacterial luciferase-like"/>
    <property type="match status" value="1"/>
</dbReference>
<dbReference type="AlphaFoldDB" id="A0A813BJL6"/>
<dbReference type="InterPro" id="IPR036661">
    <property type="entry name" value="Luciferase-like_sf"/>
</dbReference>
<dbReference type="EMBL" id="CAJNJA010071251">
    <property type="protein sequence ID" value="CAE7903181.1"/>
    <property type="molecule type" value="Genomic_DNA"/>
</dbReference>
<dbReference type="PANTHER" id="PTHR30137">
    <property type="entry name" value="LUCIFERASE-LIKE MONOOXYGENASE"/>
    <property type="match status" value="1"/>
</dbReference>
<dbReference type="NCBIfam" id="TIGR03558">
    <property type="entry name" value="oxido_grp_1"/>
    <property type="match status" value="1"/>
</dbReference>
<dbReference type="InterPro" id="IPR011251">
    <property type="entry name" value="Luciferase-like_dom"/>
</dbReference>
<dbReference type="Proteomes" id="UP000601435">
    <property type="component" value="Unassembled WGS sequence"/>
</dbReference>
<dbReference type="GO" id="GO:0005829">
    <property type="term" value="C:cytosol"/>
    <property type="evidence" value="ECO:0007669"/>
    <property type="project" value="TreeGrafter"/>
</dbReference>
<protein>
    <submittedName>
        <fullName evidence="3">YvbT protein</fullName>
    </submittedName>
</protein>
<proteinExistence type="predicted"/>
<name>A0A813BJL6_9DINO</name>
<evidence type="ECO:0000313" key="3">
    <source>
        <dbReference type="EMBL" id="CAE7903181.1"/>
    </source>
</evidence>
<evidence type="ECO:0000256" key="1">
    <source>
        <dbReference type="ARBA" id="ARBA00007789"/>
    </source>
</evidence>
<evidence type="ECO:0000313" key="4">
    <source>
        <dbReference type="Proteomes" id="UP000601435"/>
    </source>
</evidence>
<dbReference type="OrthoDB" id="10263518at2759"/>
<dbReference type="InterPro" id="IPR019949">
    <property type="entry name" value="CmoO-like"/>
</dbReference>
<reference evidence="3" key="1">
    <citation type="submission" date="2021-02" db="EMBL/GenBank/DDBJ databases">
        <authorList>
            <person name="Dougan E. K."/>
            <person name="Rhodes N."/>
            <person name="Thang M."/>
            <person name="Chan C."/>
        </authorList>
    </citation>
    <scope>NUCLEOTIDE SEQUENCE</scope>
</reference>
<dbReference type="GO" id="GO:0016705">
    <property type="term" value="F:oxidoreductase activity, acting on paired donors, with incorporation or reduction of molecular oxygen"/>
    <property type="evidence" value="ECO:0007669"/>
    <property type="project" value="InterPro"/>
</dbReference>
<comment type="similarity">
    <text evidence="1">To bacterial alkanal monooxygenase alpha and beta chains.</text>
</comment>
<accession>A0A813BJL6</accession>